<evidence type="ECO:0000313" key="2">
    <source>
        <dbReference type="Proteomes" id="UP001595767"/>
    </source>
</evidence>
<evidence type="ECO:0000313" key="1">
    <source>
        <dbReference type="EMBL" id="MFC4123724.1"/>
    </source>
</evidence>
<accession>A0ABV8KYX4</accession>
<organism evidence="1 2">
    <name type="scientific">Nocardia rhizosphaerae</name>
    <dbReference type="NCBI Taxonomy" id="1691571"/>
    <lineage>
        <taxon>Bacteria</taxon>
        <taxon>Bacillati</taxon>
        <taxon>Actinomycetota</taxon>
        <taxon>Actinomycetes</taxon>
        <taxon>Mycobacteriales</taxon>
        <taxon>Nocardiaceae</taxon>
        <taxon>Nocardia</taxon>
    </lineage>
</organism>
<sequence>MFVVVGFLVGDSIFARVSSLLIPCGLVGVAHYYADKAEGSPVVWRQAGEPGTVVLRHRPYRALPMTVGLGSFGGVITLFGAQQGAWYPSFTVLCSARSC</sequence>
<reference evidence="2" key="1">
    <citation type="journal article" date="2019" name="Int. J. Syst. Evol. Microbiol.">
        <title>The Global Catalogue of Microorganisms (GCM) 10K type strain sequencing project: providing services to taxonomists for standard genome sequencing and annotation.</title>
        <authorList>
            <consortium name="The Broad Institute Genomics Platform"/>
            <consortium name="The Broad Institute Genome Sequencing Center for Infectious Disease"/>
            <person name="Wu L."/>
            <person name="Ma J."/>
        </authorList>
    </citation>
    <scope>NUCLEOTIDE SEQUENCE [LARGE SCALE GENOMIC DNA]</scope>
    <source>
        <strain evidence="2">CGMCC 4.7204</strain>
    </source>
</reference>
<proteinExistence type="predicted"/>
<name>A0ABV8KYX4_9NOCA</name>
<keyword evidence="2" id="KW-1185">Reference proteome</keyword>
<dbReference type="EMBL" id="JBHSBA010000003">
    <property type="protein sequence ID" value="MFC4123724.1"/>
    <property type="molecule type" value="Genomic_DNA"/>
</dbReference>
<gene>
    <name evidence="1" type="ORF">ACFOW8_02135</name>
</gene>
<dbReference type="RefSeq" id="WP_378544595.1">
    <property type="nucleotide sequence ID" value="NZ_JBHSBA010000003.1"/>
</dbReference>
<comment type="caution">
    <text evidence="1">The sequence shown here is derived from an EMBL/GenBank/DDBJ whole genome shotgun (WGS) entry which is preliminary data.</text>
</comment>
<protein>
    <submittedName>
        <fullName evidence="1">Uncharacterized protein</fullName>
    </submittedName>
</protein>
<dbReference type="Proteomes" id="UP001595767">
    <property type="component" value="Unassembled WGS sequence"/>
</dbReference>